<dbReference type="Gene3D" id="1.10.10.10">
    <property type="entry name" value="Winged helix-like DNA-binding domain superfamily/Winged helix DNA-binding domain"/>
    <property type="match status" value="1"/>
</dbReference>
<dbReference type="NCBIfam" id="NF033788">
    <property type="entry name" value="HTH_metalloreg"/>
    <property type="match status" value="1"/>
</dbReference>
<accession>A0A852X6C7</accession>
<evidence type="ECO:0000313" key="3">
    <source>
        <dbReference type="Proteomes" id="UP000592181"/>
    </source>
</evidence>
<dbReference type="AlphaFoldDB" id="A0A852X6C7"/>
<keyword evidence="2" id="KW-0238">DNA-binding</keyword>
<dbReference type="Pfam" id="PF01022">
    <property type="entry name" value="HTH_5"/>
    <property type="match status" value="1"/>
</dbReference>
<evidence type="ECO:0000313" key="2">
    <source>
        <dbReference type="EMBL" id="NYG37988.1"/>
    </source>
</evidence>
<keyword evidence="3" id="KW-1185">Reference proteome</keyword>
<dbReference type="SUPFAM" id="SSF46785">
    <property type="entry name" value="Winged helix' DNA-binding domain"/>
    <property type="match status" value="1"/>
</dbReference>
<dbReference type="EMBL" id="JACBZX010000001">
    <property type="protein sequence ID" value="NYG37988.1"/>
    <property type="molecule type" value="Genomic_DNA"/>
</dbReference>
<organism evidence="2 3">
    <name type="scientific">Janibacter alkaliphilus</name>
    <dbReference type="NCBI Taxonomy" id="1069963"/>
    <lineage>
        <taxon>Bacteria</taxon>
        <taxon>Bacillati</taxon>
        <taxon>Actinomycetota</taxon>
        <taxon>Actinomycetes</taxon>
        <taxon>Micrococcales</taxon>
        <taxon>Intrasporangiaceae</taxon>
        <taxon>Janibacter</taxon>
    </lineage>
</organism>
<dbReference type="RefSeq" id="WP_179463256.1">
    <property type="nucleotide sequence ID" value="NZ_JACBZX010000001.1"/>
</dbReference>
<name>A0A852X6C7_9MICO</name>
<dbReference type="PANTHER" id="PTHR38600:SF2">
    <property type="entry name" value="SLL0088 PROTEIN"/>
    <property type="match status" value="1"/>
</dbReference>
<dbReference type="Proteomes" id="UP000592181">
    <property type="component" value="Unassembled WGS sequence"/>
</dbReference>
<dbReference type="InterPro" id="IPR011991">
    <property type="entry name" value="ArsR-like_HTH"/>
</dbReference>
<dbReference type="SMART" id="SM00418">
    <property type="entry name" value="HTH_ARSR"/>
    <property type="match status" value="1"/>
</dbReference>
<feature type="domain" description="HTH arsR-type" evidence="1">
    <location>
        <begin position="1"/>
        <end position="94"/>
    </location>
</feature>
<dbReference type="InterPro" id="IPR036390">
    <property type="entry name" value="WH_DNA-bd_sf"/>
</dbReference>
<dbReference type="CDD" id="cd00090">
    <property type="entry name" value="HTH_ARSR"/>
    <property type="match status" value="1"/>
</dbReference>
<dbReference type="GO" id="GO:0003677">
    <property type="term" value="F:DNA binding"/>
    <property type="evidence" value="ECO:0007669"/>
    <property type="project" value="UniProtKB-KW"/>
</dbReference>
<dbReference type="PRINTS" id="PR00778">
    <property type="entry name" value="HTHARSR"/>
</dbReference>
<proteinExistence type="predicted"/>
<evidence type="ECO:0000259" key="1">
    <source>
        <dbReference type="PROSITE" id="PS50987"/>
    </source>
</evidence>
<protein>
    <submittedName>
        <fullName evidence="2">DNA-binding transcriptional ArsR family regulator</fullName>
    </submittedName>
</protein>
<dbReference type="PROSITE" id="PS50987">
    <property type="entry name" value="HTH_ARSR_2"/>
    <property type="match status" value="1"/>
</dbReference>
<dbReference type="GO" id="GO:0003700">
    <property type="term" value="F:DNA-binding transcription factor activity"/>
    <property type="evidence" value="ECO:0007669"/>
    <property type="project" value="InterPro"/>
</dbReference>
<gene>
    <name evidence="2" type="ORF">BJY28_002457</name>
</gene>
<dbReference type="InterPro" id="IPR001845">
    <property type="entry name" value="HTH_ArsR_DNA-bd_dom"/>
</dbReference>
<comment type="caution">
    <text evidence="2">The sequence shown here is derived from an EMBL/GenBank/DDBJ whole genome shotgun (WGS) entry which is preliminary data.</text>
</comment>
<dbReference type="InterPro" id="IPR036388">
    <property type="entry name" value="WH-like_DNA-bd_sf"/>
</dbReference>
<dbReference type="PANTHER" id="PTHR38600">
    <property type="entry name" value="TRANSCRIPTIONAL REGULATORY PROTEIN"/>
    <property type="match status" value="1"/>
</dbReference>
<sequence>MKQATDPLSRVFSALADPTRRGILDRLSQGESTVGELTTPFGMSQPAISQHLRVLEDAGLITRTRQAQYRICAARPEGLSEADDWVSRHREIWTGRLDRLEETITGLTTD</sequence>
<reference evidence="2 3" key="1">
    <citation type="submission" date="2020-07" db="EMBL/GenBank/DDBJ databases">
        <title>Sequencing the genomes of 1000 actinobacteria strains.</title>
        <authorList>
            <person name="Klenk H.-P."/>
        </authorList>
    </citation>
    <scope>NUCLEOTIDE SEQUENCE [LARGE SCALE GENOMIC DNA]</scope>
    <source>
        <strain evidence="2 3">DSM 24723</strain>
    </source>
</reference>